<proteinExistence type="predicted"/>
<evidence type="ECO:0000256" key="4">
    <source>
        <dbReference type="ARBA" id="ARBA00022759"/>
    </source>
</evidence>
<protein>
    <recommendedName>
        <fullName evidence="7">Reverse transcriptase RNase H-like domain-containing protein</fullName>
    </recommendedName>
</protein>
<feature type="domain" description="Reverse transcriptase RNase H-like" evidence="7">
    <location>
        <begin position="3"/>
        <end position="52"/>
    </location>
</feature>
<keyword evidence="4" id="KW-0255">Endonuclease</keyword>
<evidence type="ECO:0000256" key="2">
    <source>
        <dbReference type="ARBA" id="ARBA00022695"/>
    </source>
</evidence>
<keyword evidence="9" id="KW-1185">Reference proteome</keyword>
<keyword evidence="6" id="KW-0695">RNA-directed DNA polymerase</keyword>
<sequence>MTTVVRCLRVWRHYLLGSPFSIKTDNVATSYFQTQNKLSPKQGRWQNFLAEFDFTLEYKPGIGNVVADALCRKAELSSISQAESTFLNHVREGLDHDPTAKASVKLAAVRLSVSR</sequence>
<dbReference type="Proteomes" id="UP001558713">
    <property type="component" value="Unassembled WGS sequence"/>
</dbReference>
<evidence type="ECO:0000256" key="6">
    <source>
        <dbReference type="ARBA" id="ARBA00022918"/>
    </source>
</evidence>
<dbReference type="InterPro" id="IPR043502">
    <property type="entry name" value="DNA/RNA_pol_sf"/>
</dbReference>
<dbReference type="PANTHER" id="PTHR34072:SF41">
    <property type="entry name" value="REVERSE TRANSCRIPTASE_RETROTRANSPOSON-DERIVED PROTEIN RNASE H-LIKE DOMAIN-CONTAINING PROTEIN"/>
    <property type="match status" value="1"/>
</dbReference>
<evidence type="ECO:0000256" key="3">
    <source>
        <dbReference type="ARBA" id="ARBA00022722"/>
    </source>
</evidence>
<reference evidence="8 9" key="1">
    <citation type="submission" date="2024-04" db="EMBL/GenBank/DDBJ databases">
        <title>Genome assembly C_amara_ONT_v2.</title>
        <authorList>
            <person name="Yant L."/>
            <person name="Moore C."/>
            <person name="Slenker M."/>
        </authorList>
    </citation>
    <scope>NUCLEOTIDE SEQUENCE [LARGE SCALE GENOMIC DNA]</scope>
    <source>
        <tissue evidence="8">Leaf</tissue>
    </source>
</reference>
<dbReference type="PANTHER" id="PTHR34072">
    <property type="entry name" value="ENZYMATIC POLYPROTEIN-RELATED"/>
    <property type="match status" value="1"/>
</dbReference>
<dbReference type="InterPro" id="IPR041373">
    <property type="entry name" value="RT_RNaseH"/>
</dbReference>
<evidence type="ECO:0000256" key="1">
    <source>
        <dbReference type="ARBA" id="ARBA00022679"/>
    </source>
</evidence>
<gene>
    <name evidence="8" type="ORF">V5N11_020005</name>
</gene>
<keyword evidence="3" id="KW-0540">Nuclease</keyword>
<evidence type="ECO:0000259" key="7">
    <source>
        <dbReference type="Pfam" id="PF17917"/>
    </source>
</evidence>
<comment type="caution">
    <text evidence="8">The sequence shown here is derived from an EMBL/GenBank/DDBJ whole genome shotgun (WGS) entry which is preliminary data.</text>
</comment>
<accession>A0ABD1A7T7</accession>
<organism evidence="8 9">
    <name type="scientific">Cardamine amara subsp. amara</name>
    <dbReference type="NCBI Taxonomy" id="228776"/>
    <lineage>
        <taxon>Eukaryota</taxon>
        <taxon>Viridiplantae</taxon>
        <taxon>Streptophyta</taxon>
        <taxon>Embryophyta</taxon>
        <taxon>Tracheophyta</taxon>
        <taxon>Spermatophyta</taxon>
        <taxon>Magnoliopsida</taxon>
        <taxon>eudicotyledons</taxon>
        <taxon>Gunneridae</taxon>
        <taxon>Pentapetalae</taxon>
        <taxon>rosids</taxon>
        <taxon>malvids</taxon>
        <taxon>Brassicales</taxon>
        <taxon>Brassicaceae</taxon>
        <taxon>Cardamineae</taxon>
        <taxon>Cardamine</taxon>
    </lineage>
</organism>
<keyword evidence="1" id="KW-0808">Transferase</keyword>
<keyword evidence="2" id="KW-0548">Nucleotidyltransferase</keyword>
<dbReference type="CDD" id="cd09274">
    <property type="entry name" value="RNase_HI_RT_Ty3"/>
    <property type="match status" value="1"/>
</dbReference>
<keyword evidence="5" id="KW-0378">Hydrolase</keyword>
<dbReference type="Pfam" id="PF17917">
    <property type="entry name" value="RT_RNaseH"/>
    <property type="match status" value="1"/>
</dbReference>
<dbReference type="SUPFAM" id="SSF56672">
    <property type="entry name" value="DNA/RNA polymerases"/>
    <property type="match status" value="1"/>
</dbReference>
<evidence type="ECO:0000313" key="9">
    <source>
        <dbReference type="Proteomes" id="UP001558713"/>
    </source>
</evidence>
<dbReference type="EMBL" id="JBANAX010000741">
    <property type="protein sequence ID" value="KAL1194881.1"/>
    <property type="molecule type" value="Genomic_DNA"/>
</dbReference>
<evidence type="ECO:0000256" key="5">
    <source>
        <dbReference type="ARBA" id="ARBA00022801"/>
    </source>
</evidence>
<dbReference type="GO" id="GO:0004519">
    <property type="term" value="F:endonuclease activity"/>
    <property type="evidence" value="ECO:0007669"/>
    <property type="project" value="UniProtKB-KW"/>
</dbReference>
<name>A0ABD1A7T7_CARAN</name>
<dbReference type="AlphaFoldDB" id="A0ABD1A7T7"/>
<dbReference type="GO" id="GO:0016787">
    <property type="term" value="F:hydrolase activity"/>
    <property type="evidence" value="ECO:0007669"/>
    <property type="project" value="UniProtKB-KW"/>
</dbReference>
<evidence type="ECO:0000313" key="8">
    <source>
        <dbReference type="EMBL" id="KAL1194881.1"/>
    </source>
</evidence>
<dbReference type="GO" id="GO:0003964">
    <property type="term" value="F:RNA-directed DNA polymerase activity"/>
    <property type="evidence" value="ECO:0007669"/>
    <property type="project" value="UniProtKB-KW"/>
</dbReference>